<proteinExistence type="predicted"/>
<keyword evidence="2" id="KW-1185">Reference proteome</keyword>
<evidence type="ECO:0000313" key="2">
    <source>
        <dbReference type="Proteomes" id="UP001160334"/>
    </source>
</evidence>
<sequence length="307" mass="33467">MANTILTPSVIAKQTLMNLYENLCMVPLVHTDVSQEWTGKKIGSTVTIRKPATFTAQNFDRAAPNITIQNATETGIDVKLDQHKDVSFAVTAEDLTLRIEDFEEQFLAPAAEALAQAVDRAIIARKADITQIAGGAVPAGFEWTKPEALIEADRLLNIKNVPNSRRHSVIGPTTRANWLNSPLVKQVDQSGATDALREGSLGTKLFGFDTYMTQNIVQPPASPTTGQPTTEVGMAFHESAFAFASATLALPTDNTWATIENYKGLSLRLVKQYDMQQKADIISLDILFGTKTLDPNRAVLLRGDLKA</sequence>
<name>A0ABT6MG01_9NOCA</name>
<accession>A0ABT6MG01</accession>
<dbReference type="EMBL" id="JARXVC010000011">
    <property type="protein sequence ID" value="MDH6282809.1"/>
    <property type="molecule type" value="Genomic_DNA"/>
</dbReference>
<dbReference type="Proteomes" id="UP001160334">
    <property type="component" value="Unassembled WGS sequence"/>
</dbReference>
<dbReference type="RefSeq" id="WP_280762105.1">
    <property type="nucleotide sequence ID" value="NZ_JARXVC010000011.1"/>
</dbReference>
<gene>
    <name evidence="1" type="ORF">M2280_004046</name>
</gene>
<evidence type="ECO:0000313" key="1">
    <source>
        <dbReference type="EMBL" id="MDH6282809.1"/>
    </source>
</evidence>
<reference evidence="1 2" key="1">
    <citation type="submission" date="2023-04" db="EMBL/GenBank/DDBJ databases">
        <title>Forest soil microbial communities from Buena Vista Peninsula, Colon Province, Panama.</title>
        <authorList>
            <person name="Bouskill N."/>
        </authorList>
    </citation>
    <scope>NUCLEOTIDE SEQUENCE [LARGE SCALE GENOMIC DNA]</scope>
    <source>
        <strain evidence="1 2">CFH S0262</strain>
    </source>
</reference>
<comment type="caution">
    <text evidence="1">The sequence shown here is derived from an EMBL/GenBank/DDBJ whole genome shotgun (WGS) entry which is preliminary data.</text>
</comment>
<protein>
    <submittedName>
        <fullName evidence="1">Uncharacterized protein</fullName>
    </submittedName>
</protein>
<organism evidence="1 2">
    <name type="scientific">Prescottella agglutinans</name>
    <dbReference type="NCBI Taxonomy" id="1644129"/>
    <lineage>
        <taxon>Bacteria</taxon>
        <taxon>Bacillati</taxon>
        <taxon>Actinomycetota</taxon>
        <taxon>Actinomycetes</taxon>
        <taxon>Mycobacteriales</taxon>
        <taxon>Nocardiaceae</taxon>
        <taxon>Prescottella</taxon>
    </lineage>
</organism>